<dbReference type="Proteomes" id="UP000815325">
    <property type="component" value="Unassembled WGS sequence"/>
</dbReference>
<dbReference type="InterPro" id="IPR036188">
    <property type="entry name" value="FAD/NAD-bd_sf"/>
</dbReference>
<evidence type="ECO:0000313" key="3">
    <source>
        <dbReference type="Proteomes" id="UP000815325"/>
    </source>
</evidence>
<reference evidence="2" key="1">
    <citation type="submission" date="2017-08" db="EMBL/GenBank/DDBJ databases">
        <authorList>
            <person name="Polle J.E."/>
            <person name="Barry K."/>
            <person name="Cushman J."/>
            <person name="Schmutz J."/>
            <person name="Tran D."/>
            <person name="Hathwaick L.T."/>
            <person name="Yim W.C."/>
            <person name="Jenkins J."/>
            <person name="Mckie-Krisberg Z.M."/>
            <person name="Prochnik S."/>
            <person name="Lindquist E."/>
            <person name="Dockter R.B."/>
            <person name="Adam C."/>
            <person name="Molina H."/>
            <person name="Bunkerborg J."/>
            <person name="Jin E."/>
            <person name="Buchheim M."/>
            <person name="Magnuson J."/>
        </authorList>
    </citation>
    <scope>NUCLEOTIDE SEQUENCE</scope>
    <source>
        <strain evidence="2">CCAP 19/18</strain>
    </source>
</reference>
<sequence>MPDWNGQQQQHKKRVLVVGAGAAGSACAWSLSRHPEKFDVHVWEALPVPGGVASSATIRNGQQVINDQVQGGSFSYRHNLNILERLGFQITKVDMRIAFGKGDKQWTNHSPSKLTEQLKPEIAKFGRMLEFAKRFEAVCIFIPIVRLLKMWGFSDEFRNSMVFPLVALFFGTGNQTPLVSSAIISHVFLNPDLKIFDYSPERLLSDVPETFTFPVLQHVFCAMADQGGYHISCNRPVKRVTRPGKGVEVEDEQGVKEHFDDIVFACSAEIVLKVLQNPTWLEKTLLSQVQYYLDYCITHEDTDYMRRMYVGPGQEERIDQDNYFVRQYPEAPEKIEMSFNLSTYQEHMKKGGIENPPPLYQTYYLDASNRHLWTDKEVDESKIISKRWMRQFAHTYRHFARWVPFGRFIQGGGPGHCTFFAGSYTLFNTQEIAMMSGLAAAERLGADYPFPHDKLASSQFDMFLGVVHGVTRRNKGNEKAAKESAAEQEAAVARAKEPKGQKEGSLLKAPILPAEETAAPSIDLAPPADKQAEIAKRPTSTAAA</sequence>
<comment type="caution">
    <text evidence="2">The sequence shown here is derived from an EMBL/GenBank/DDBJ whole genome shotgun (WGS) entry which is preliminary data.</text>
</comment>
<name>A0ABQ7GXL0_DUNSA</name>
<evidence type="ECO:0000256" key="1">
    <source>
        <dbReference type="SAM" id="MobiDB-lite"/>
    </source>
</evidence>
<dbReference type="EMBL" id="MU069546">
    <property type="protein sequence ID" value="KAF5839353.1"/>
    <property type="molecule type" value="Genomic_DNA"/>
</dbReference>
<dbReference type="Gene3D" id="1.10.405.20">
    <property type="match status" value="1"/>
</dbReference>
<dbReference type="Pfam" id="PF13450">
    <property type="entry name" value="NAD_binding_8"/>
    <property type="match status" value="1"/>
</dbReference>
<keyword evidence="3" id="KW-1185">Reference proteome</keyword>
<protein>
    <submittedName>
        <fullName evidence="2">Uncharacterized protein</fullName>
    </submittedName>
</protein>
<dbReference type="Gene3D" id="3.50.50.60">
    <property type="entry name" value="FAD/NAD(P)-binding domain"/>
    <property type="match status" value="1"/>
</dbReference>
<organism evidence="2 3">
    <name type="scientific">Dunaliella salina</name>
    <name type="common">Green alga</name>
    <name type="synonym">Protococcus salinus</name>
    <dbReference type="NCBI Taxonomy" id="3046"/>
    <lineage>
        <taxon>Eukaryota</taxon>
        <taxon>Viridiplantae</taxon>
        <taxon>Chlorophyta</taxon>
        <taxon>core chlorophytes</taxon>
        <taxon>Chlorophyceae</taxon>
        <taxon>CS clade</taxon>
        <taxon>Chlamydomonadales</taxon>
        <taxon>Dunaliellaceae</taxon>
        <taxon>Dunaliella</taxon>
    </lineage>
</organism>
<dbReference type="PANTHER" id="PTHR42923">
    <property type="entry name" value="PROTOPORPHYRINOGEN OXIDASE"/>
    <property type="match status" value="1"/>
</dbReference>
<accession>A0ABQ7GXL0</accession>
<dbReference type="Gene3D" id="3.30.70.1990">
    <property type="match status" value="1"/>
</dbReference>
<dbReference type="PRINTS" id="PR00419">
    <property type="entry name" value="ADXRDTASE"/>
</dbReference>
<evidence type="ECO:0000313" key="2">
    <source>
        <dbReference type="EMBL" id="KAF5839353.1"/>
    </source>
</evidence>
<proteinExistence type="predicted"/>
<dbReference type="PANTHER" id="PTHR42923:SF20">
    <property type="entry name" value="FLAVIN-CONTAINING AMINE OXIDASEDEHYDROGENASE"/>
    <property type="match status" value="1"/>
</dbReference>
<gene>
    <name evidence="2" type="ORF">DUNSADRAFT_1037</name>
</gene>
<feature type="region of interest" description="Disordered" evidence="1">
    <location>
        <begin position="485"/>
        <end position="544"/>
    </location>
</feature>
<dbReference type="InterPro" id="IPR050464">
    <property type="entry name" value="Zeta_carotene_desat/Oxidored"/>
</dbReference>
<dbReference type="SUPFAM" id="SSF51905">
    <property type="entry name" value="FAD/NAD(P)-binding domain"/>
    <property type="match status" value="1"/>
</dbReference>